<dbReference type="OrthoDB" id="6149245at2759"/>
<proteinExistence type="predicted"/>
<organism evidence="2 3">
    <name type="scientific">Mytilus galloprovincialis</name>
    <name type="common">Mediterranean mussel</name>
    <dbReference type="NCBI Taxonomy" id="29158"/>
    <lineage>
        <taxon>Eukaryota</taxon>
        <taxon>Metazoa</taxon>
        <taxon>Spiralia</taxon>
        <taxon>Lophotrochozoa</taxon>
        <taxon>Mollusca</taxon>
        <taxon>Bivalvia</taxon>
        <taxon>Autobranchia</taxon>
        <taxon>Pteriomorphia</taxon>
        <taxon>Mytilida</taxon>
        <taxon>Mytiloidea</taxon>
        <taxon>Mytilidae</taxon>
        <taxon>Mytilinae</taxon>
        <taxon>Mytilus</taxon>
    </lineage>
</organism>
<feature type="compositionally biased region" description="Basic and acidic residues" evidence="1">
    <location>
        <begin position="202"/>
        <end position="218"/>
    </location>
</feature>
<feature type="compositionally biased region" description="Polar residues" evidence="1">
    <location>
        <begin position="222"/>
        <end position="231"/>
    </location>
</feature>
<feature type="region of interest" description="Disordered" evidence="1">
    <location>
        <begin position="202"/>
        <end position="242"/>
    </location>
</feature>
<evidence type="ECO:0008006" key="4">
    <source>
        <dbReference type="Google" id="ProtNLM"/>
    </source>
</evidence>
<sequence length="443" mass="50502">NYENNTLLHGLPFEVKKLDKKSAKVFSKILEEESYPHFESRVMLAGEQGTGKTTIARYLVGKQPTRYRVSTDGIELYSGLSYMDREKNVWLGGRQDFSLDEIIISRSLQQEDKIKKIVISNATPIDQDVLNTPEDVSLSVDRSNLKHESIEPSSFDVTPEGLDSDGVLFTESVMTKYENVHGFETAPVYDGNLSEHLIKRLPDHVSKQKTKTQDKDDNYQTGLQDKISSFESRPGRLVSDGKSSDDLINLNKKFVQDYNTGKESNESSNDIKIREREKQMKKTDGACFEPDSPGNIHIQNVTKPGVIRKLKNFFGITKKVKEVKVSITKETLLQKTSEVGGKKLHDKNVAPIIIWDFGGQDVFYSTHQTFLTYRAIYIIVLDGSRNLDHVDDRLYIENYLPGKTGQKTARGMYIHTFISIEMCKIYFINTTCKCIDHQSYVFY</sequence>
<gene>
    <name evidence="2" type="ORF">MGAL_10B067478</name>
</gene>
<dbReference type="SUPFAM" id="SSF52540">
    <property type="entry name" value="P-loop containing nucleoside triphosphate hydrolases"/>
    <property type="match status" value="1"/>
</dbReference>
<dbReference type="AlphaFoldDB" id="A0A8B6EQC3"/>
<accession>A0A8B6EQC3</accession>
<dbReference type="InterPro" id="IPR027417">
    <property type="entry name" value="P-loop_NTPase"/>
</dbReference>
<keyword evidence="3" id="KW-1185">Reference proteome</keyword>
<feature type="non-terminal residue" evidence="2">
    <location>
        <position position="443"/>
    </location>
</feature>
<evidence type="ECO:0000256" key="1">
    <source>
        <dbReference type="SAM" id="MobiDB-lite"/>
    </source>
</evidence>
<comment type="caution">
    <text evidence="2">The sequence shown here is derived from an EMBL/GenBank/DDBJ whole genome shotgun (WGS) entry which is preliminary data.</text>
</comment>
<reference evidence="2" key="1">
    <citation type="submission" date="2018-11" db="EMBL/GenBank/DDBJ databases">
        <authorList>
            <person name="Alioto T."/>
            <person name="Alioto T."/>
        </authorList>
    </citation>
    <scope>NUCLEOTIDE SEQUENCE</scope>
</reference>
<protein>
    <recommendedName>
        <fullName evidence="4">C-terminal of Roc (COR) domain-containing protein</fullName>
    </recommendedName>
</protein>
<evidence type="ECO:0000313" key="2">
    <source>
        <dbReference type="EMBL" id="VDI37206.1"/>
    </source>
</evidence>
<name>A0A8B6EQC3_MYTGA</name>
<dbReference type="EMBL" id="UYJE01005414">
    <property type="protein sequence ID" value="VDI37206.1"/>
    <property type="molecule type" value="Genomic_DNA"/>
</dbReference>
<dbReference type="Gene3D" id="3.40.50.300">
    <property type="entry name" value="P-loop containing nucleotide triphosphate hydrolases"/>
    <property type="match status" value="1"/>
</dbReference>
<dbReference type="Pfam" id="PF08477">
    <property type="entry name" value="Roc"/>
    <property type="match status" value="1"/>
</dbReference>
<dbReference type="Proteomes" id="UP000596742">
    <property type="component" value="Unassembled WGS sequence"/>
</dbReference>
<evidence type="ECO:0000313" key="3">
    <source>
        <dbReference type="Proteomes" id="UP000596742"/>
    </source>
</evidence>